<evidence type="ECO:0000256" key="6">
    <source>
        <dbReference type="ARBA" id="ARBA00022723"/>
    </source>
</evidence>
<organism evidence="13 14">
    <name type="scientific">Toxocara canis</name>
    <name type="common">Canine roundworm</name>
    <dbReference type="NCBI Taxonomy" id="6265"/>
    <lineage>
        <taxon>Eukaryota</taxon>
        <taxon>Metazoa</taxon>
        <taxon>Ecdysozoa</taxon>
        <taxon>Nematoda</taxon>
        <taxon>Chromadorea</taxon>
        <taxon>Rhabditida</taxon>
        <taxon>Spirurina</taxon>
        <taxon>Ascaridomorpha</taxon>
        <taxon>Ascaridoidea</taxon>
        <taxon>Toxocaridae</taxon>
        <taxon>Toxocara</taxon>
    </lineage>
</organism>
<evidence type="ECO:0000256" key="12">
    <source>
        <dbReference type="RuleBase" id="RU000461"/>
    </source>
</evidence>
<feature type="binding site" description="axial binding residue" evidence="11">
    <location>
        <position position="393"/>
    </location>
    <ligand>
        <name>heme</name>
        <dbReference type="ChEBI" id="CHEBI:30413"/>
    </ligand>
    <ligandPart>
        <name>Fe</name>
        <dbReference type="ChEBI" id="CHEBI:18248"/>
    </ligandPart>
</feature>
<reference evidence="13 14" key="1">
    <citation type="submission" date="2014-11" db="EMBL/GenBank/DDBJ databases">
        <title>Genetic blueprint of the zoonotic pathogen Toxocara canis.</title>
        <authorList>
            <person name="Zhu X.-Q."/>
            <person name="Korhonen P.K."/>
            <person name="Cai H."/>
            <person name="Young N.D."/>
            <person name="Nejsum P."/>
            <person name="von Samson-Himmelstjerna G."/>
            <person name="Boag P.R."/>
            <person name="Tan P."/>
            <person name="Li Q."/>
            <person name="Min J."/>
            <person name="Yang Y."/>
            <person name="Wang X."/>
            <person name="Fang X."/>
            <person name="Hall R.S."/>
            <person name="Hofmann A."/>
            <person name="Sternberg P.W."/>
            <person name="Jex A.R."/>
            <person name="Gasser R.B."/>
        </authorList>
    </citation>
    <scope>NUCLEOTIDE SEQUENCE [LARGE SCALE GENOMIC DNA]</scope>
    <source>
        <strain evidence="13">PN_DK_2014</strain>
    </source>
</reference>
<keyword evidence="14" id="KW-1185">Reference proteome</keyword>
<dbReference type="OrthoDB" id="1470350at2759"/>
<keyword evidence="12" id="KW-0560">Oxidoreductase</keyword>
<evidence type="ECO:0000256" key="7">
    <source>
        <dbReference type="ARBA" id="ARBA00022824"/>
    </source>
</evidence>
<evidence type="ECO:0000256" key="10">
    <source>
        <dbReference type="ARBA" id="ARBA00023136"/>
    </source>
</evidence>
<name>A0A0B2VMS6_TOXCA</name>
<evidence type="ECO:0000256" key="3">
    <source>
        <dbReference type="ARBA" id="ARBA00004586"/>
    </source>
</evidence>
<dbReference type="EMBL" id="JPKZ01001291">
    <property type="protein sequence ID" value="KHN82878.1"/>
    <property type="molecule type" value="Genomic_DNA"/>
</dbReference>
<sequence>MLLPAWLILSGAVIVLICLKRYKAFLTRYMRIRTLVNKMPGPPTVPLLGNAYNLQWDAVAFTFQMEYLFRKYAYKTDGVIRFWVGPVPVVFLCRPKTVKTMLHILEKFADRNETVDLLPYLRRFSMDTISETAMGVSVNAQKGENQDFYVSITKIFELLFKNLRYPWLWFKPIWYALGYGFEFDRHVSIVKKLVTKVIAERTREFESLERKPTFEELSAGGKKKLAFLDLLLSMRKEHKLTDMDIAEEVGTFLVAGYDTVSSSIGFVLFLLGQRQHLQDKVYEELNEIFGDSDRAITVDDLKRMKYLEQCMKESIRMYPTVVMIGRRITEDTVVGDYLIPAGVTVSISPFAVARDPEQWKNPEVYDPDRFSPENSAGRDPFSFLPFSAGPRNCLGQKFAIMEEKVALAFILRRYRVISMLSEEENRALPEVSLKPSRGFPDRASGEAMLEACSLTRSCKNRPVSPT</sequence>
<dbReference type="Pfam" id="PF00067">
    <property type="entry name" value="p450"/>
    <property type="match status" value="1"/>
</dbReference>
<evidence type="ECO:0000256" key="9">
    <source>
        <dbReference type="ARBA" id="ARBA00023033"/>
    </source>
</evidence>
<dbReference type="InterPro" id="IPR050196">
    <property type="entry name" value="Cytochrome_P450_Monoox"/>
</dbReference>
<keyword evidence="7" id="KW-0256">Endoplasmic reticulum</keyword>
<dbReference type="InterPro" id="IPR036396">
    <property type="entry name" value="Cyt_P450_sf"/>
</dbReference>
<evidence type="ECO:0000313" key="14">
    <source>
        <dbReference type="Proteomes" id="UP000031036"/>
    </source>
</evidence>
<proteinExistence type="inferred from homology"/>
<dbReference type="GO" id="GO:0016705">
    <property type="term" value="F:oxidoreductase activity, acting on paired donors, with incorporation or reduction of molecular oxygen"/>
    <property type="evidence" value="ECO:0007669"/>
    <property type="project" value="InterPro"/>
</dbReference>
<keyword evidence="6 11" id="KW-0479">Metal-binding</keyword>
<keyword evidence="9 12" id="KW-0503">Monooxygenase</keyword>
<dbReference type="InterPro" id="IPR001128">
    <property type="entry name" value="Cyt_P450"/>
</dbReference>
<keyword evidence="10" id="KW-0472">Membrane</keyword>
<dbReference type="STRING" id="6265.A0A0B2VMS6"/>
<dbReference type="GO" id="GO:0004497">
    <property type="term" value="F:monooxygenase activity"/>
    <property type="evidence" value="ECO:0007669"/>
    <property type="project" value="UniProtKB-KW"/>
</dbReference>
<evidence type="ECO:0000256" key="11">
    <source>
        <dbReference type="PIRSR" id="PIRSR602403-1"/>
    </source>
</evidence>
<dbReference type="PRINTS" id="PR00465">
    <property type="entry name" value="EP450IV"/>
</dbReference>
<dbReference type="PRINTS" id="PR00385">
    <property type="entry name" value="P450"/>
</dbReference>
<gene>
    <name evidence="13" type="primary">CYP4C1</name>
    <name evidence="13" type="ORF">Tcan_11661</name>
</gene>
<dbReference type="PANTHER" id="PTHR24291:SF189">
    <property type="entry name" value="CYTOCHROME P450 4C3-RELATED"/>
    <property type="match status" value="1"/>
</dbReference>
<accession>A0A0B2VMS6</accession>
<comment type="caution">
    <text evidence="13">The sequence shown here is derived from an EMBL/GenBank/DDBJ whole genome shotgun (WGS) entry which is preliminary data.</text>
</comment>
<evidence type="ECO:0000256" key="1">
    <source>
        <dbReference type="ARBA" id="ARBA00001971"/>
    </source>
</evidence>
<dbReference type="PANTHER" id="PTHR24291">
    <property type="entry name" value="CYTOCHROME P450 FAMILY 4"/>
    <property type="match status" value="1"/>
</dbReference>
<dbReference type="CDD" id="cd20628">
    <property type="entry name" value="CYP4"/>
    <property type="match status" value="1"/>
</dbReference>
<comment type="cofactor">
    <cofactor evidence="1 11">
        <name>heme</name>
        <dbReference type="ChEBI" id="CHEBI:30413"/>
    </cofactor>
</comment>
<comment type="function">
    <text evidence="2">May be involved in the metabolism of insect hormones and in the breakdown of synthetic insecticides.</text>
</comment>
<protein>
    <submittedName>
        <fullName evidence="13">Cytochrome P450 4C1</fullName>
    </submittedName>
</protein>
<evidence type="ECO:0000313" key="13">
    <source>
        <dbReference type="EMBL" id="KHN82878.1"/>
    </source>
</evidence>
<dbReference type="Proteomes" id="UP000031036">
    <property type="component" value="Unassembled WGS sequence"/>
</dbReference>
<dbReference type="GO" id="GO:0005789">
    <property type="term" value="C:endoplasmic reticulum membrane"/>
    <property type="evidence" value="ECO:0007669"/>
    <property type="project" value="UniProtKB-SubCell"/>
</dbReference>
<keyword evidence="8 11" id="KW-0408">Iron</keyword>
<dbReference type="InterPro" id="IPR002403">
    <property type="entry name" value="Cyt_P450_E_grp-IV"/>
</dbReference>
<evidence type="ECO:0000256" key="8">
    <source>
        <dbReference type="ARBA" id="ARBA00023004"/>
    </source>
</evidence>
<dbReference type="AlphaFoldDB" id="A0A0B2VMS6"/>
<dbReference type="OMA" id="STHEKWF"/>
<dbReference type="GO" id="GO:0020037">
    <property type="term" value="F:heme binding"/>
    <property type="evidence" value="ECO:0007669"/>
    <property type="project" value="InterPro"/>
</dbReference>
<keyword evidence="5 11" id="KW-0349">Heme</keyword>
<evidence type="ECO:0000256" key="2">
    <source>
        <dbReference type="ARBA" id="ARBA00003690"/>
    </source>
</evidence>
<dbReference type="SUPFAM" id="SSF48264">
    <property type="entry name" value="Cytochrome P450"/>
    <property type="match status" value="1"/>
</dbReference>
<comment type="subcellular location">
    <subcellularLocation>
        <location evidence="3">Endoplasmic reticulum membrane</location>
    </subcellularLocation>
</comment>
<comment type="similarity">
    <text evidence="4 12">Belongs to the cytochrome P450 family.</text>
</comment>
<dbReference type="Gene3D" id="1.10.630.10">
    <property type="entry name" value="Cytochrome P450"/>
    <property type="match status" value="2"/>
</dbReference>
<dbReference type="PROSITE" id="PS00086">
    <property type="entry name" value="CYTOCHROME_P450"/>
    <property type="match status" value="1"/>
</dbReference>
<evidence type="ECO:0000256" key="5">
    <source>
        <dbReference type="ARBA" id="ARBA00022617"/>
    </source>
</evidence>
<dbReference type="InterPro" id="IPR017972">
    <property type="entry name" value="Cyt_P450_CS"/>
</dbReference>
<evidence type="ECO:0000256" key="4">
    <source>
        <dbReference type="ARBA" id="ARBA00010617"/>
    </source>
</evidence>
<dbReference type="GO" id="GO:0005506">
    <property type="term" value="F:iron ion binding"/>
    <property type="evidence" value="ECO:0007669"/>
    <property type="project" value="InterPro"/>
</dbReference>